<dbReference type="SUPFAM" id="SSF51338">
    <property type="entry name" value="Composite domain of metallo-dependent hydrolases"/>
    <property type="match status" value="1"/>
</dbReference>
<dbReference type="InterPro" id="IPR050138">
    <property type="entry name" value="DHOase/Allantoinase_Hydrolase"/>
</dbReference>
<dbReference type="HAMAP" id="MF_00220_B">
    <property type="entry name" value="PyrC_classI_B"/>
    <property type="match status" value="1"/>
</dbReference>
<dbReference type="PANTHER" id="PTHR43668">
    <property type="entry name" value="ALLANTOINASE"/>
    <property type="match status" value="1"/>
</dbReference>
<evidence type="ECO:0000313" key="9">
    <source>
        <dbReference type="Proteomes" id="UP000199197"/>
    </source>
</evidence>
<evidence type="ECO:0000256" key="3">
    <source>
        <dbReference type="ARBA" id="ARBA00022723"/>
    </source>
</evidence>
<dbReference type="OrthoDB" id="9765462at2"/>
<feature type="binding site" evidence="6">
    <location>
        <position position="155"/>
    </location>
    <ligand>
        <name>Zn(2+)</name>
        <dbReference type="ChEBI" id="CHEBI:29105"/>
        <label>2</label>
    </ligand>
</feature>
<evidence type="ECO:0000313" key="8">
    <source>
        <dbReference type="EMBL" id="CUT02441.1"/>
    </source>
</evidence>
<feature type="binding site" evidence="6">
    <location>
        <begin position="63"/>
        <end position="65"/>
    </location>
    <ligand>
        <name>substrate</name>
    </ligand>
</feature>
<dbReference type="SUPFAM" id="SSF51556">
    <property type="entry name" value="Metallo-dependent hydrolases"/>
    <property type="match status" value="1"/>
</dbReference>
<dbReference type="GO" id="GO:0008270">
    <property type="term" value="F:zinc ion binding"/>
    <property type="evidence" value="ECO:0007669"/>
    <property type="project" value="UniProtKB-UniRule"/>
</dbReference>
<comment type="cofactor">
    <cofactor evidence="6">
        <name>Zn(2+)</name>
        <dbReference type="ChEBI" id="CHEBI:29105"/>
    </cofactor>
    <text evidence="6">Binds 2 Zn(2+) ions per subunit.</text>
</comment>
<name>A0A0P1NTY8_9BACT</name>
<evidence type="ECO:0000256" key="2">
    <source>
        <dbReference type="ARBA" id="ARBA00010286"/>
    </source>
</evidence>
<reference evidence="9" key="1">
    <citation type="submission" date="2015-11" db="EMBL/GenBank/DDBJ databases">
        <authorList>
            <person name="Varghese N."/>
        </authorList>
    </citation>
    <scope>NUCLEOTIDE SEQUENCE [LARGE SCALE GENOMIC DNA]</scope>
    <source>
        <strain evidence="9">JGI-23</strain>
    </source>
</reference>
<feature type="binding site" evidence="6">
    <location>
        <position position="155"/>
    </location>
    <ligand>
        <name>Zn(2+)</name>
        <dbReference type="ChEBI" id="CHEBI:29105"/>
        <label>1</label>
    </ligand>
</feature>
<feature type="active site" evidence="6">
    <location>
        <position position="315"/>
    </location>
</feature>
<evidence type="ECO:0000256" key="4">
    <source>
        <dbReference type="ARBA" id="ARBA00022801"/>
    </source>
</evidence>
<comment type="function">
    <text evidence="1 6">Catalyzes the reversible cyclization of carbamoyl aspartate to dihydroorotate.</text>
</comment>
<dbReference type="Proteomes" id="UP000199197">
    <property type="component" value="Unassembled WGS sequence"/>
</dbReference>
<keyword evidence="5 6" id="KW-0665">Pyrimidine biosynthesis</keyword>
<dbReference type="PROSITE" id="PS00483">
    <property type="entry name" value="DIHYDROOROTASE_2"/>
    <property type="match status" value="1"/>
</dbReference>
<dbReference type="NCBIfam" id="TIGR00857">
    <property type="entry name" value="pyrC_multi"/>
    <property type="match status" value="1"/>
</dbReference>
<organism evidence="8 9">
    <name type="scientific">Candidatus Chryseopegocella kryptomonas</name>
    <dbReference type="NCBI Taxonomy" id="1633643"/>
    <lineage>
        <taxon>Bacteria</taxon>
        <taxon>Pseudomonadati</taxon>
        <taxon>Candidatus Kryptoniota</taxon>
        <taxon>Candidatus Chryseopegocella</taxon>
    </lineage>
</organism>
<feature type="binding site" evidence="6">
    <location>
        <position position="61"/>
    </location>
    <ligand>
        <name>Zn(2+)</name>
        <dbReference type="ChEBI" id="CHEBI:29105"/>
        <label>1</label>
    </ligand>
</feature>
<evidence type="ECO:0000256" key="5">
    <source>
        <dbReference type="ARBA" id="ARBA00022975"/>
    </source>
</evidence>
<dbReference type="UniPathway" id="UPA00070">
    <property type="reaction ID" value="UER00117"/>
</dbReference>
<dbReference type="GO" id="GO:0005737">
    <property type="term" value="C:cytoplasm"/>
    <property type="evidence" value="ECO:0007669"/>
    <property type="project" value="TreeGrafter"/>
</dbReference>
<dbReference type="EC" id="3.5.2.3" evidence="6"/>
<feature type="binding site" evidence="6">
    <location>
        <begin position="333"/>
        <end position="334"/>
    </location>
    <ligand>
        <name>substrate</name>
    </ligand>
</feature>
<evidence type="ECO:0000256" key="6">
    <source>
        <dbReference type="HAMAP-Rule" id="MF_00220"/>
    </source>
</evidence>
<dbReference type="InterPro" id="IPR032466">
    <property type="entry name" value="Metal_Hydrolase"/>
</dbReference>
<dbReference type="Gene3D" id="3.20.20.140">
    <property type="entry name" value="Metal-dependent hydrolases"/>
    <property type="match status" value="1"/>
</dbReference>
<dbReference type="InterPro" id="IPR004722">
    <property type="entry name" value="DHOase"/>
</dbReference>
<dbReference type="InterPro" id="IPR002195">
    <property type="entry name" value="Dihydroorotase_CS"/>
</dbReference>
<proteinExistence type="inferred from homology"/>
<feature type="binding site" evidence="6">
    <location>
        <position position="319"/>
    </location>
    <ligand>
        <name>substrate</name>
    </ligand>
</feature>
<dbReference type="GO" id="GO:0004151">
    <property type="term" value="F:dihydroorotase activity"/>
    <property type="evidence" value="ECO:0007669"/>
    <property type="project" value="UniProtKB-UniRule"/>
</dbReference>
<dbReference type="PROSITE" id="PS00482">
    <property type="entry name" value="DIHYDROOROTASE_1"/>
    <property type="match status" value="1"/>
</dbReference>
<dbReference type="EMBL" id="CZVW01000012">
    <property type="protein sequence ID" value="CUT02441.1"/>
    <property type="molecule type" value="Genomic_DNA"/>
</dbReference>
<comment type="similarity">
    <text evidence="2 6">Belongs to the metallo-dependent hydrolases superfamily. DHOase family. Class I DHOase subfamily.</text>
</comment>
<feature type="binding site" evidence="6">
    <location>
        <position position="240"/>
    </location>
    <ligand>
        <name>Zn(2+)</name>
        <dbReference type="ChEBI" id="CHEBI:29105"/>
        <label>2</label>
    </ligand>
</feature>
<comment type="pathway">
    <text evidence="6">Pyrimidine metabolism; UMP biosynthesis via de novo pathway; (S)-dihydroorotate from bicarbonate: step 3/3.</text>
</comment>
<evidence type="ECO:0000259" key="7">
    <source>
        <dbReference type="Pfam" id="PF12890"/>
    </source>
</evidence>
<dbReference type="RefSeq" id="WP_092350036.1">
    <property type="nucleotide sequence ID" value="NZ_CZVW01000012.1"/>
</dbReference>
<feature type="binding site" evidence="6">
    <location>
        <position position="315"/>
    </location>
    <ligand>
        <name>Zn(2+)</name>
        <dbReference type="ChEBI" id="CHEBI:29105"/>
        <label>1</label>
    </ligand>
</feature>
<keyword evidence="4 6" id="KW-0378">Hydrolase</keyword>
<gene>
    <name evidence="6" type="primary">pyrC</name>
    <name evidence="8" type="ORF">JGI23_01256</name>
</gene>
<protein>
    <recommendedName>
        <fullName evidence="6">Dihydroorotase</fullName>
        <shortName evidence="6">DHOase</shortName>
        <ecNumber evidence="6">3.5.2.3</ecNumber>
    </recommendedName>
</protein>
<dbReference type="InterPro" id="IPR024403">
    <property type="entry name" value="DHOase_cat"/>
</dbReference>
<dbReference type="Gene3D" id="2.30.40.10">
    <property type="entry name" value="Urease, subunit C, domain 1"/>
    <property type="match status" value="1"/>
</dbReference>
<dbReference type="GO" id="GO:0004038">
    <property type="term" value="F:allantoinase activity"/>
    <property type="evidence" value="ECO:0007669"/>
    <property type="project" value="TreeGrafter"/>
</dbReference>
<feature type="binding site" evidence="6">
    <location>
        <position position="182"/>
    </location>
    <ligand>
        <name>Zn(2+)</name>
        <dbReference type="ChEBI" id="CHEBI:29105"/>
        <label>2</label>
    </ligand>
</feature>
<sequence length="435" mass="48394">MGKILLKSARVIDPAQKFDGVVDILIINGKIEKIGRVEESENFEIYDMAGKVIAPGFVDMHVHLREPGFEHKETIESGVEAGANGGFTALCCMPNTEPPIDDPSVVEYVKKRASEVMNGIVDVYPVGAITKRREGRELAPIAELVEAGVVGFSDDGNSVQDSGVMRKAFEYVSMFDKVIIQHCEDKTLSQNGMANEGYWSTLLGLSPYPDISEEIILYRDLRLIEYLKPKIKNVKYHIAHISSRGSVKLLREYKDAGFEITAEVTPHHLLLTDEDIWKSNYDTNLKVNPPLKSREDIEVLIQALKDGTIDVIATDHAPHAPEEKESDFASAPFGIIGLETAVGLILSEFVNKGIISLERMIELFSINPRKILGLPQMRIREGEIANFTILDTEAEWIVDAGKFKSKSKNSPFVGWKLKGKPVGILNKGKIYWSNL</sequence>
<dbReference type="GO" id="GO:0044205">
    <property type="term" value="P:'de novo' UMP biosynthetic process"/>
    <property type="evidence" value="ECO:0007669"/>
    <property type="project" value="UniProtKB-UniRule"/>
</dbReference>
<feature type="binding site" evidence="6">
    <location>
        <position position="95"/>
    </location>
    <ligand>
        <name>substrate</name>
    </ligand>
</feature>
<dbReference type="PANTHER" id="PTHR43668:SF2">
    <property type="entry name" value="ALLANTOINASE"/>
    <property type="match status" value="1"/>
</dbReference>
<keyword evidence="9" id="KW-1185">Reference proteome</keyword>
<feature type="domain" description="Dihydroorotase catalytic" evidence="7">
    <location>
        <begin position="50"/>
        <end position="244"/>
    </location>
</feature>
<feature type="binding site" evidence="6">
    <location>
        <position position="63"/>
    </location>
    <ligand>
        <name>Zn(2+)</name>
        <dbReference type="ChEBI" id="CHEBI:29105"/>
        <label>1</label>
    </ligand>
</feature>
<keyword evidence="6" id="KW-0862">Zinc</keyword>
<dbReference type="InterPro" id="IPR011059">
    <property type="entry name" value="Metal-dep_hydrolase_composite"/>
</dbReference>
<dbReference type="AlphaFoldDB" id="A0A0P1NTY8"/>
<comment type="catalytic activity">
    <reaction evidence="6">
        <text>(S)-dihydroorotate + H2O = N-carbamoyl-L-aspartate + H(+)</text>
        <dbReference type="Rhea" id="RHEA:24296"/>
        <dbReference type="ChEBI" id="CHEBI:15377"/>
        <dbReference type="ChEBI" id="CHEBI:15378"/>
        <dbReference type="ChEBI" id="CHEBI:30864"/>
        <dbReference type="ChEBI" id="CHEBI:32814"/>
        <dbReference type="EC" id="3.5.2.3"/>
    </reaction>
</comment>
<accession>A0A0P1NTY8</accession>
<dbReference type="Pfam" id="PF12890">
    <property type="entry name" value="DHOase"/>
    <property type="match status" value="1"/>
</dbReference>
<evidence type="ECO:0000256" key="1">
    <source>
        <dbReference type="ARBA" id="ARBA00002368"/>
    </source>
</evidence>
<feature type="binding site" evidence="6">
    <location>
        <position position="288"/>
    </location>
    <ligand>
        <name>substrate</name>
    </ligand>
</feature>
<keyword evidence="3 6" id="KW-0479">Metal-binding</keyword>
<dbReference type="GO" id="GO:0006145">
    <property type="term" value="P:purine nucleobase catabolic process"/>
    <property type="evidence" value="ECO:0007669"/>
    <property type="project" value="TreeGrafter"/>
</dbReference>
<dbReference type="CDD" id="cd01317">
    <property type="entry name" value="DHOase_IIa"/>
    <property type="match status" value="1"/>
</dbReference>